<name>A0A3D9UDG6_9GAMM</name>
<proteinExistence type="predicted"/>
<evidence type="ECO:0000313" key="1">
    <source>
        <dbReference type="EMBL" id="REF27316.1"/>
    </source>
</evidence>
<protein>
    <submittedName>
        <fullName evidence="1">Uncharacterized protein</fullName>
    </submittedName>
</protein>
<gene>
    <name evidence="1" type="ORF">BDD26_2083</name>
</gene>
<dbReference type="AlphaFoldDB" id="A0A3D9UDG6"/>
<sequence>MNTLEINRHTAVISFAPGIEYFVTSLEFPTSQEWGIAF</sequence>
<organism evidence="1 2">
    <name type="scientific">Xenorhabdus cabanillasii</name>
    <dbReference type="NCBI Taxonomy" id="351673"/>
    <lineage>
        <taxon>Bacteria</taxon>
        <taxon>Pseudomonadati</taxon>
        <taxon>Pseudomonadota</taxon>
        <taxon>Gammaproteobacteria</taxon>
        <taxon>Enterobacterales</taxon>
        <taxon>Morganellaceae</taxon>
        <taxon>Xenorhabdus</taxon>
    </lineage>
</organism>
<reference evidence="1 2" key="1">
    <citation type="submission" date="2018-08" db="EMBL/GenBank/DDBJ databases">
        <title>Genomic Encyclopedia of Archaeal and Bacterial Type Strains, Phase II (KMG-II): from individual species to whole genera.</title>
        <authorList>
            <person name="Goeker M."/>
        </authorList>
    </citation>
    <scope>NUCLEOTIDE SEQUENCE [LARGE SCALE GENOMIC DNA]</scope>
    <source>
        <strain evidence="1 2">DSM 17905</strain>
    </source>
</reference>
<evidence type="ECO:0000313" key="2">
    <source>
        <dbReference type="Proteomes" id="UP000256294"/>
    </source>
</evidence>
<accession>A0A3D9UDG6</accession>
<comment type="caution">
    <text evidence="1">The sequence shown here is derived from an EMBL/GenBank/DDBJ whole genome shotgun (WGS) entry which is preliminary data.</text>
</comment>
<dbReference type="EMBL" id="QTUB01000001">
    <property type="protein sequence ID" value="REF27316.1"/>
    <property type="molecule type" value="Genomic_DNA"/>
</dbReference>
<keyword evidence="2" id="KW-1185">Reference proteome</keyword>
<dbReference type="Proteomes" id="UP000256294">
    <property type="component" value="Unassembled WGS sequence"/>
</dbReference>